<dbReference type="STRING" id="1287681.M7TBQ3"/>
<name>M7TBQ3_EUTLA</name>
<evidence type="ECO:0000313" key="4">
    <source>
        <dbReference type="EMBL" id="EMR67321.1"/>
    </source>
</evidence>
<gene>
    <name evidence="4" type="ORF">UCREL1_5681</name>
</gene>
<dbReference type="InterPro" id="IPR011990">
    <property type="entry name" value="TPR-like_helical_dom_sf"/>
</dbReference>
<feature type="region of interest" description="Disordered" evidence="3">
    <location>
        <begin position="222"/>
        <end position="244"/>
    </location>
</feature>
<proteinExistence type="predicted"/>
<dbReference type="Pfam" id="PF01535">
    <property type="entry name" value="PPR"/>
    <property type="match status" value="1"/>
</dbReference>
<dbReference type="AlphaFoldDB" id="M7TBQ3"/>
<dbReference type="InterPro" id="IPR050667">
    <property type="entry name" value="PPR-containing_protein"/>
</dbReference>
<dbReference type="Gene3D" id="1.25.40.10">
    <property type="entry name" value="Tetratricopeptide repeat domain"/>
    <property type="match status" value="3"/>
</dbReference>
<feature type="region of interest" description="Disordered" evidence="3">
    <location>
        <begin position="600"/>
        <end position="629"/>
    </location>
</feature>
<keyword evidence="5" id="KW-1185">Reference proteome</keyword>
<accession>M7TBQ3</accession>
<dbReference type="OrthoDB" id="185373at2759"/>
<protein>
    <submittedName>
        <fullName evidence="4">Putative pentatricopeptide repeat protein</fullName>
    </submittedName>
</protein>
<keyword evidence="1" id="KW-0677">Repeat</keyword>
<feature type="repeat" description="PPR" evidence="2">
    <location>
        <begin position="328"/>
        <end position="362"/>
    </location>
</feature>
<dbReference type="PROSITE" id="PS51375">
    <property type="entry name" value="PPR"/>
    <property type="match status" value="2"/>
</dbReference>
<evidence type="ECO:0000256" key="2">
    <source>
        <dbReference type="PROSITE-ProRule" id="PRU00708"/>
    </source>
</evidence>
<reference evidence="5" key="1">
    <citation type="journal article" date="2013" name="Genome Announc.">
        <title>Draft genome sequence of the grapevine dieback fungus Eutypa lata UCR-EL1.</title>
        <authorList>
            <person name="Blanco-Ulate B."/>
            <person name="Rolshausen P.E."/>
            <person name="Cantu D."/>
        </authorList>
    </citation>
    <scope>NUCLEOTIDE SEQUENCE [LARGE SCALE GENOMIC DNA]</scope>
    <source>
        <strain evidence="5">UCR-EL1</strain>
    </source>
</reference>
<feature type="repeat" description="PPR" evidence="2">
    <location>
        <begin position="444"/>
        <end position="478"/>
    </location>
</feature>
<evidence type="ECO:0000256" key="3">
    <source>
        <dbReference type="SAM" id="MobiDB-lite"/>
    </source>
</evidence>
<dbReference type="Proteomes" id="UP000012174">
    <property type="component" value="Unassembled WGS sequence"/>
</dbReference>
<dbReference type="PANTHER" id="PTHR47939">
    <property type="entry name" value="MEMBRANE-ASSOCIATED SALT-INDUCIBLE PROTEIN-LIKE"/>
    <property type="match status" value="1"/>
</dbReference>
<dbReference type="HOGENOM" id="CLU_007681_2_0_1"/>
<sequence length="741" mass="82564">MKKMVVVKKDAMLDTKLPSVAEIFQVYVDIEELKPKEWAEVVGELVQTLIGMSTSTEDYPSIEAYERHLATRASMLNDLVKSWKVLSTPAIYNITTPPPDRELADGFWFPTFNEFVINKFAKSNDFSAAFSSVFPRYHFNQLGAPVAALTIATYVLLQDRVRSNANARRSTARFMSNVAYLIARVEITDDALQNLFSKTFPGLKDYIMSEWPEVKAQLKDMAETGGESRIHNRSSNSYTSTSKNLKGNLSPLAHRVTQAYYARNLGEVDRVWEETVGLEKNLSQERIALLRENVDLINSFVNVYMASNHPGKALAAWNVLKKIGLRPDLKTWNAMLDGCKKARNVNGIKNIWAKLVGAGIKLDIPIWTTRVSGLVESGDIEGGLQALEEMATLWKQSLKDQKKHAVQPTIEPVNAALAGLTRHKRTQAVERLLGWANRQGLKPDIFTFNTILRPMIREERREDVQRLFAMMNKQGVRADAATFTIVLDAALTRIELSSSSLLKDFEEAQKEAVAHVLSQMEAVGLETNLYTYGKMIYLLLQSGGDRAQEAIKAVLGHLWENGHELSPHIYTMLAEHYFARRPPDLASVDALLRRQGLLQRQVSGDSSTSTHNSDGSNNDGDDSSASAAATGRDLPEMDRVFHDRVVKGYALAADDPGSALDLFYRLSAAGYLVTLGTQVELLRALLRHGRWDDARALVDHTKKRFKLDGDGATTGDLFAGDENASFSNHGFWTIAEVNGLL</sequence>
<dbReference type="EMBL" id="KB706462">
    <property type="protein sequence ID" value="EMR67321.1"/>
    <property type="molecule type" value="Genomic_DNA"/>
</dbReference>
<evidence type="ECO:0000256" key="1">
    <source>
        <dbReference type="ARBA" id="ARBA00022737"/>
    </source>
</evidence>
<dbReference type="Pfam" id="PF13041">
    <property type="entry name" value="PPR_2"/>
    <property type="match status" value="1"/>
</dbReference>
<evidence type="ECO:0000313" key="5">
    <source>
        <dbReference type="Proteomes" id="UP000012174"/>
    </source>
</evidence>
<dbReference type="OMA" id="TGMMHGW"/>
<feature type="compositionally biased region" description="Polar residues" evidence="3">
    <location>
        <begin position="233"/>
        <end position="244"/>
    </location>
</feature>
<dbReference type="KEGG" id="ela:UCREL1_5681"/>
<dbReference type="InterPro" id="IPR002885">
    <property type="entry name" value="PPR_rpt"/>
</dbReference>
<dbReference type="eggNOG" id="KOG4197">
    <property type="taxonomic scope" value="Eukaryota"/>
</dbReference>
<dbReference type="PANTHER" id="PTHR47939:SF13">
    <property type="entry name" value="OS03G0201400 PROTEIN"/>
    <property type="match status" value="1"/>
</dbReference>
<organism evidence="4 5">
    <name type="scientific">Eutypa lata (strain UCR-EL1)</name>
    <name type="common">Grapevine dieback disease fungus</name>
    <name type="synonym">Eutypa armeniacae</name>
    <dbReference type="NCBI Taxonomy" id="1287681"/>
    <lineage>
        <taxon>Eukaryota</taxon>
        <taxon>Fungi</taxon>
        <taxon>Dikarya</taxon>
        <taxon>Ascomycota</taxon>
        <taxon>Pezizomycotina</taxon>
        <taxon>Sordariomycetes</taxon>
        <taxon>Xylariomycetidae</taxon>
        <taxon>Xylariales</taxon>
        <taxon>Diatrypaceae</taxon>
        <taxon>Eutypa</taxon>
    </lineage>
</organism>